<name>A0A0C3A8K3_RHOER</name>
<comment type="caution">
    <text evidence="2">The sequence shown here is derived from an EMBL/GenBank/DDBJ whole genome shotgun (WGS) entry which is preliminary data.</text>
</comment>
<evidence type="ECO:0000313" key="3">
    <source>
        <dbReference type="Proteomes" id="UP000325576"/>
    </source>
</evidence>
<reference evidence="2 3" key="1">
    <citation type="journal article" date="2017" name="Poromechanics V (2013)">
        <title>Genomic Characterization of the Arsenic-Tolerant Actinobacterium, &lt;i&gt;Rhodococcus erythropolis&lt;/i&gt; S43.</title>
        <authorList>
            <person name="Retamal-Morales G."/>
            <person name="Mehnert M."/>
            <person name="Schwabe R."/>
            <person name="Tischler D."/>
            <person name="Schloemann M."/>
            <person name="Levican G.J."/>
        </authorList>
    </citation>
    <scope>NUCLEOTIDE SEQUENCE [LARGE SCALE GENOMIC DNA]</scope>
    <source>
        <strain evidence="2 3">S43</strain>
    </source>
</reference>
<sequence length="157" mass="15191">MKDRTVMIGAVAVAALSLTSGLVFGGAAGAFGSGGPVVKPPALVSSVSVESVAGIEPAAFYSSVAVPTVVIPPTPTWRIADETTAPRNQPLVVTATSTSSATTATSTTTPVSSTTTASATATSSPTATATTTKSSTTPVVTTGSTPPVVEVSPVLAG</sequence>
<evidence type="ECO:0000256" key="1">
    <source>
        <dbReference type="SAM" id="MobiDB-lite"/>
    </source>
</evidence>
<evidence type="ECO:0000313" key="2">
    <source>
        <dbReference type="EMBL" id="KAB2581965.1"/>
    </source>
</evidence>
<protein>
    <submittedName>
        <fullName evidence="2">Uncharacterized protein</fullName>
    </submittedName>
</protein>
<feature type="region of interest" description="Disordered" evidence="1">
    <location>
        <begin position="94"/>
        <end position="147"/>
    </location>
</feature>
<gene>
    <name evidence="2" type="ORF">BS297_28185</name>
</gene>
<organism evidence="2 3">
    <name type="scientific">Rhodococcus erythropolis</name>
    <name type="common">Arthrobacter picolinophilus</name>
    <dbReference type="NCBI Taxonomy" id="1833"/>
    <lineage>
        <taxon>Bacteria</taxon>
        <taxon>Bacillati</taxon>
        <taxon>Actinomycetota</taxon>
        <taxon>Actinomycetes</taxon>
        <taxon>Mycobacteriales</taxon>
        <taxon>Nocardiaceae</taxon>
        <taxon>Rhodococcus</taxon>
        <taxon>Rhodococcus erythropolis group</taxon>
    </lineage>
</organism>
<proteinExistence type="predicted"/>
<accession>A0A0C3A8K3</accession>
<dbReference type="Proteomes" id="UP000325576">
    <property type="component" value="Unassembled WGS sequence"/>
</dbReference>
<dbReference type="AlphaFoldDB" id="A0A0C3A8K3"/>
<dbReference type="EMBL" id="MRBO01000756">
    <property type="protein sequence ID" value="KAB2581965.1"/>
    <property type="molecule type" value="Genomic_DNA"/>
</dbReference>